<dbReference type="AlphaFoldDB" id="A0A9Q9AZ31"/>
<dbReference type="GO" id="GO:0005737">
    <property type="term" value="C:cytoplasm"/>
    <property type="evidence" value="ECO:0007669"/>
    <property type="project" value="TreeGrafter"/>
</dbReference>
<dbReference type="Gene3D" id="3.30.9.10">
    <property type="entry name" value="D-Amino Acid Oxidase, subunit A, domain 2"/>
    <property type="match status" value="1"/>
</dbReference>
<protein>
    <submittedName>
        <fullName evidence="2">FAD dependent oxidoreductase, FAD/NAD(P)-binding domain superfamily</fullName>
    </submittedName>
</protein>
<proteinExistence type="predicted"/>
<feature type="domain" description="FAD dependent oxidoreductase" evidence="1">
    <location>
        <begin position="37"/>
        <end position="415"/>
    </location>
</feature>
<evidence type="ECO:0000313" key="3">
    <source>
        <dbReference type="Proteomes" id="UP001056384"/>
    </source>
</evidence>
<dbReference type="SUPFAM" id="SSF51905">
    <property type="entry name" value="FAD/NAD(P)-binding domain"/>
    <property type="match status" value="1"/>
</dbReference>
<keyword evidence="3" id="KW-1185">Reference proteome</keyword>
<dbReference type="EMBL" id="CP099425">
    <property type="protein sequence ID" value="USW55838.1"/>
    <property type="molecule type" value="Genomic_DNA"/>
</dbReference>
<dbReference type="Proteomes" id="UP001056384">
    <property type="component" value="Chromosome 8"/>
</dbReference>
<dbReference type="PANTHER" id="PTHR13847:SF279">
    <property type="entry name" value="FAD DEPENDENT OXIDOREDUCTASE DOMAIN-CONTAINING PROTEIN-RELATED"/>
    <property type="match status" value="1"/>
</dbReference>
<dbReference type="PANTHER" id="PTHR13847">
    <property type="entry name" value="SARCOSINE DEHYDROGENASE-RELATED"/>
    <property type="match status" value="1"/>
</dbReference>
<organism evidence="2 3">
    <name type="scientific">Septoria linicola</name>
    <dbReference type="NCBI Taxonomy" id="215465"/>
    <lineage>
        <taxon>Eukaryota</taxon>
        <taxon>Fungi</taxon>
        <taxon>Dikarya</taxon>
        <taxon>Ascomycota</taxon>
        <taxon>Pezizomycotina</taxon>
        <taxon>Dothideomycetes</taxon>
        <taxon>Dothideomycetidae</taxon>
        <taxon>Mycosphaerellales</taxon>
        <taxon>Mycosphaerellaceae</taxon>
        <taxon>Septoria</taxon>
    </lineage>
</organism>
<reference evidence="2" key="1">
    <citation type="submission" date="2022-06" db="EMBL/GenBank/DDBJ databases">
        <title>Complete genome sequences of two strains of the flax pathogen Septoria linicola.</title>
        <authorList>
            <person name="Lapalu N."/>
            <person name="Simon A."/>
            <person name="Demenou B."/>
            <person name="Paumier D."/>
            <person name="Guillot M.-P."/>
            <person name="Gout L."/>
            <person name="Valade R."/>
        </authorList>
    </citation>
    <scope>NUCLEOTIDE SEQUENCE</scope>
    <source>
        <strain evidence="2">SE15195</strain>
    </source>
</reference>
<evidence type="ECO:0000313" key="2">
    <source>
        <dbReference type="EMBL" id="USW55838.1"/>
    </source>
</evidence>
<gene>
    <name evidence="2" type="ORF">Slin15195_G091570</name>
</gene>
<name>A0A9Q9AZ31_9PEZI</name>
<evidence type="ECO:0000259" key="1">
    <source>
        <dbReference type="Pfam" id="PF01266"/>
    </source>
</evidence>
<accession>A0A9Q9AZ31</accession>
<dbReference type="Gene3D" id="3.50.50.60">
    <property type="entry name" value="FAD/NAD(P)-binding domain"/>
    <property type="match status" value="1"/>
</dbReference>
<dbReference type="InterPro" id="IPR006076">
    <property type="entry name" value="FAD-dep_OxRdtase"/>
</dbReference>
<dbReference type="Pfam" id="PF01266">
    <property type="entry name" value="DAO"/>
    <property type="match status" value="1"/>
</dbReference>
<sequence length="481" mass="52955">MGHDSLPVDNPLPSYWTSVRDDFHNHRTTPELPSHTDVCIIGAGYAGTATAWHLARDRDSARPRQSITILEARGVCDGATGRNGGHLRPDLYGHIPKYIERNGLEAAVELAEFEIAHVPAIKEFVEEEGIDCDFVLARSVDVWSNQEAADAAQKVYEQMSSRSLPYMRDVFFKHGPEAETISGVKDCKAAASFTAGMLWPYKLITQVLKKLVQSGDLNLQTHAPVTEIKPAEQGGFTVKTARGTIHANKIVHANNAYVSKLLPEYTKNIIPCKGICCRIAVPEGKAAPHLPNSYIERSEDRTLSYLIPRPDGSIIVGGASSKFMPYREQWYDNVDDSVLIEAAKDYYTGYMQRTFRGWENSGAEVTDIWTGVMGYSYDSNAHIGEVPDRPGQYIVAGFNGHGMPVIWLGAKGLAKMINEDVPFEKSGVPRLFKTTRERIERAQQGREEYGDILGDGSLTGPADVIKQAQVDVQSVAAASTV</sequence>
<dbReference type="InterPro" id="IPR036188">
    <property type="entry name" value="FAD/NAD-bd_sf"/>
</dbReference>